<evidence type="ECO:0000313" key="6">
    <source>
        <dbReference type="EMBL" id="KAK8789073.1"/>
    </source>
</evidence>
<dbReference type="GO" id="GO:0042626">
    <property type="term" value="F:ATPase-coupled transmembrane transporter activity"/>
    <property type="evidence" value="ECO:0007669"/>
    <property type="project" value="TreeGrafter"/>
</dbReference>
<dbReference type="PANTHER" id="PTHR48041">
    <property type="entry name" value="ABC TRANSPORTER G FAMILY MEMBER 28"/>
    <property type="match status" value="1"/>
</dbReference>
<evidence type="ECO:0000256" key="5">
    <source>
        <dbReference type="ARBA" id="ARBA00023136"/>
    </source>
</evidence>
<keyword evidence="3" id="KW-0812">Transmembrane</keyword>
<protein>
    <submittedName>
        <fullName evidence="6">Uncharacterized protein</fullName>
    </submittedName>
</protein>
<gene>
    <name evidence="6" type="ORF">V5799_021155</name>
</gene>
<sequence>MCNFCALQEIKCTNNFETCLLADKGFEGEVHVNGYVRDTKLFNMQSCYVMQEDCLLQYLTVREALTISIELRMPGLGREKAALLVSAPKHDILSSHTPTVCCLND</sequence>
<evidence type="ECO:0000313" key="7">
    <source>
        <dbReference type="Proteomes" id="UP001321473"/>
    </source>
</evidence>
<dbReference type="EMBL" id="JARKHS020000181">
    <property type="protein sequence ID" value="KAK8789073.1"/>
    <property type="molecule type" value="Genomic_DNA"/>
</dbReference>
<proteinExistence type="predicted"/>
<accession>A0AAQ4FR58</accession>
<dbReference type="AlphaFoldDB" id="A0AAQ4FR58"/>
<comment type="subcellular location">
    <subcellularLocation>
        <location evidence="1">Membrane</location>
        <topology evidence="1">Multi-pass membrane protein</topology>
    </subcellularLocation>
</comment>
<keyword evidence="7" id="KW-1185">Reference proteome</keyword>
<dbReference type="GO" id="GO:0005886">
    <property type="term" value="C:plasma membrane"/>
    <property type="evidence" value="ECO:0007669"/>
    <property type="project" value="TreeGrafter"/>
</dbReference>
<evidence type="ECO:0000256" key="4">
    <source>
        <dbReference type="ARBA" id="ARBA00022989"/>
    </source>
</evidence>
<evidence type="ECO:0000256" key="1">
    <source>
        <dbReference type="ARBA" id="ARBA00004141"/>
    </source>
</evidence>
<dbReference type="InterPro" id="IPR050352">
    <property type="entry name" value="ABCG_transporters"/>
</dbReference>
<evidence type="ECO:0000256" key="2">
    <source>
        <dbReference type="ARBA" id="ARBA00022448"/>
    </source>
</evidence>
<comment type="caution">
    <text evidence="6">The sequence shown here is derived from an EMBL/GenBank/DDBJ whole genome shotgun (WGS) entry which is preliminary data.</text>
</comment>
<keyword evidence="4" id="KW-1133">Transmembrane helix</keyword>
<organism evidence="6 7">
    <name type="scientific">Amblyomma americanum</name>
    <name type="common">Lone star tick</name>
    <dbReference type="NCBI Taxonomy" id="6943"/>
    <lineage>
        <taxon>Eukaryota</taxon>
        <taxon>Metazoa</taxon>
        <taxon>Ecdysozoa</taxon>
        <taxon>Arthropoda</taxon>
        <taxon>Chelicerata</taxon>
        <taxon>Arachnida</taxon>
        <taxon>Acari</taxon>
        <taxon>Parasitiformes</taxon>
        <taxon>Ixodida</taxon>
        <taxon>Ixodoidea</taxon>
        <taxon>Ixodidae</taxon>
        <taxon>Amblyomminae</taxon>
        <taxon>Amblyomma</taxon>
    </lineage>
</organism>
<keyword evidence="2" id="KW-0813">Transport</keyword>
<keyword evidence="5" id="KW-0472">Membrane</keyword>
<evidence type="ECO:0000256" key="3">
    <source>
        <dbReference type="ARBA" id="ARBA00022692"/>
    </source>
</evidence>
<name>A0AAQ4FR58_AMBAM</name>
<reference evidence="6 7" key="1">
    <citation type="journal article" date="2023" name="Arcadia Sci">
        <title>De novo assembly of a long-read Amblyomma americanum tick genome.</title>
        <authorList>
            <person name="Chou S."/>
            <person name="Poskanzer K.E."/>
            <person name="Rollins M."/>
            <person name="Thuy-Boun P.S."/>
        </authorList>
    </citation>
    <scope>NUCLEOTIDE SEQUENCE [LARGE SCALE GENOMIC DNA]</scope>
    <source>
        <strain evidence="6">F_SG_1</strain>
        <tissue evidence="6">Salivary glands</tissue>
    </source>
</reference>
<dbReference type="Proteomes" id="UP001321473">
    <property type="component" value="Unassembled WGS sequence"/>
</dbReference>
<dbReference type="PANTHER" id="PTHR48041:SF78">
    <property type="entry name" value="ABC TRANSPORTER EXPRESSED IN TRACHEA, ISOFORM A"/>
    <property type="match status" value="1"/>
</dbReference>